<protein>
    <submittedName>
        <fullName evidence="2">Uncharacterized protein</fullName>
    </submittedName>
</protein>
<dbReference type="EMBL" id="JARJCW010000017">
    <property type="protein sequence ID" value="KAJ7215472.1"/>
    <property type="molecule type" value="Genomic_DNA"/>
</dbReference>
<dbReference type="Proteomes" id="UP001219525">
    <property type="component" value="Unassembled WGS sequence"/>
</dbReference>
<evidence type="ECO:0000313" key="2">
    <source>
        <dbReference type="EMBL" id="KAJ7215472.1"/>
    </source>
</evidence>
<organism evidence="2 3">
    <name type="scientific">Mycena pura</name>
    <dbReference type="NCBI Taxonomy" id="153505"/>
    <lineage>
        <taxon>Eukaryota</taxon>
        <taxon>Fungi</taxon>
        <taxon>Dikarya</taxon>
        <taxon>Basidiomycota</taxon>
        <taxon>Agaricomycotina</taxon>
        <taxon>Agaricomycetes</taxon>
        <taxon>Agaricomycetidae</taxon>
        <taxon>Agaricales</taxon>
        <taxon>Marasmiineae</taxon>
        <taxon>Mycenaceae</taxon>
        <taxon>Mycena</taxon>
    </lineage>
</organism>
<feature type="region of interest" description="Disordered" evidence="1">
    <location>
        <begin position="87"/>
        <end position="132"/>
    </location>
</feature>
<accession>A0AAD6YDK3</accession>
<evidence type="ECO:0000256" key="1">
    <source>
        <dbReference type="SAM" id="MobiDB-lite"/>
    </source>
</evidence>
<name>A0AAD6YDK3_9AGAR</name>
<sequence length="284" mass="31638">MPHRPGRRICQCKPTCGKVLAARTRREHYEAAPSASSRPSLSTPILPSIPNNIPIEEELFLSPSSHIDPTLAHIAAASTYDSDHDAACSDMMDSTSGSSAAESGHEMDVDSTAPEQIEPSPLAENPHPLPTDVDIEPWSGFDEFLDVDTPVSLEEMVKQLDEMMGPDNEAELWDVRNHVLTEQDRDNIRAFKLKMVSKMPRTAYKFMVYAFNHKMDLSSEWVMLHRVAILSRVIPDWYDCCVDSCAAFTGTFSERTVVVVVVVLHGTVPLRNAGFQELSRCTKH</sequence>
<evidence type="ECO:0000313" key="3">
    <source>
        <dbReference type="Proteomes" id="UP001219525"/>
    </source>
</evidence>
<gene>
    <name evidence="2" type="ORF">GGX14DRAFT_391900</name>
</gene>
<reference evidence="2" key="1">
    <citation type="submission" date="2023-03" db="EMBL/GenBank/DDBJ databases">
        <title>Massive genome expansion in bonnet fungi (Mycena s.s.) driven by repeated elements and novel gene families across ecological guilds.</title>
        <authorList>
            <consortium name="Lawrence Berkeley National Laboratory"/>
            <person name="Harder C.B."/>
            <person name="Miyauchi S."/>
            <person name="Viragh M."/>
            <person name="Kuo A."/>
            <person name="Thoen E."/>
            <person name="Andreopoulos B."/>
            <person name="Lu D."/>
            <person name="Skrede I."/>
            <person name="Drula E."/>
            <person name="Henrissat B."/>
            <person name="Morin E."/>
            <person name="Kohler A."/>
            <person name="Barry K."/>
            <person name="LaButti K."/>
            <person name="Morin E."/>
            <person name="Salamov A."/>
            <person name="Lipzen A."/>
            <person name="Mereny Z."/>
            <person name="Hegedus B."/>
            <person name="Baldrian P."/>
            <person name="Stursova M."/>
            <person name="Weitz H."/>
            <person name="Taylor A."/>
            <person name="Grigoriev I.V."/>
            <person name="Nagy L.G."/>
            <person name="Martin F."/>
            <person name="Kauserud H."/>
        </authorList>
    </citation>
    <scope>NUCLEOTIDE SEQUENCE</scope>
    <source>
        <strain evidence="2">9144</strain>
    </source>
</reference>
<proteinExistence type="predicted"/>
<keyword evidence="3" id="KW-1185">Reference proteome</keyword>
<comment type="caution">
    <text evidence="2">The sequence shown here is derived from an EMBL/GenBank/DDBJ whole genome shotgun (WGS) entry which is preliminary data.</text>
</comment>
<feature type="compositionally biased region" description="Polar residues" evidence="1">
    <location>
        <begin position="92"/>
        <end position="101"/>
    </location>
</feature>
<dbReference type="AlphaFoldDB" id="A0AAD6YDK3"/>